<dbReference type="Proteomes" id="UP000682713">
    <property type="component" value="Unassembled WGS sequence"/>
</dbReference>
<gene>
    <name evidence="2" type="ORF">KHA93_01945</name>
</gene>
<evidence type="ECO:0000313" key="2">
    <source>
        <dbReference type="EMBL" id="MBS4198423.1"/>
    </source>
</evidence>
<proteinExistence type="predicted"/>
<dbReference type="Pfam" id="PF13480">
    <property type="entry name" value="Acetyltransf_6"/>
    <property type="match status" value="1"/>
</dbReference>
<sequence>MEVLIHKDIDSLEKIMPNWDELKKEYREVTVFQEVGWLQNWWEYERKRNDIMPYIIEIRDKNKTIGIIPLYTVVETYARIPFKILKPIGTTNSDYLIPILSKNYCSELLMKKVFKKLYEDKKSWDCIDWGSIPENSAFDLTLNKKLMKNQSLMERKKTFVCPLLELDKDIETINLKMSKKFLKGIRYYERKLNREGLLKYYKVVAEEEIEPVMNKLFELHCERWNETKTPSFFRKEEEREFALNAAINLFKKNLLHLSYLSHNDEIAAVEFGMTDGTRRYLYLGTYNLKFRKYPIAHILLYEIILEACEKEYQFLDFLRGDESYKKRTGALEKYIVEYLVFNRSFRSLFYFGINKINKIKHFKLIMEKVSYYSNNYRIPKKRLIS</sequence>
<keyword evidence="2" id="KW-0808">Transferase</keyword>
<dbReference type="GO" id="GO:0016746">
    <property type="term" value="F:acyltransferase activity"/>
    <property type="evidence" value="ECO:0007669"/>
    <property type="project" value="UniProtKB-KW"/>
</dbReference>
<protein>
    <submittedName>
        <fullName evidence="2">GNAT family N-acetyltransferase</fullName>
        <ecNumber evidence="2">2.3.1.-</ecNumber>
    </submittedName>
</protein>
<keyword evidence="3" id="KW-1185">Reference proteome</keyword>
<dbReference type="EMBL" id="JAGYPJ010000001">
    <property type="protein sequence ID" value="MBS4198423.1"/>
    <property type="molecule type" value="Genomic_DNA"/>
</dbReference>
<dbReference type="RefSeq" id="WP_213109182.1">
    <property type="nucleotide sequence ID" value="NZ_JAGYPJ010000001.1"/>
</dbReference>
<reference evidence="2 3" key="1">
    <citation type="submission" date="2021-05" db="EMBL/GenBank/DDBJ databases">
        <title>Novel Bacillus species.</title>
        <authorList>
            <person name="Liu G."/>
        </authorList>
    </citation>
    <scope>NUCLEOTIDE SEQUENCE [LARGE SCALE GENOMIC DNA]</scope>
    <source>
        <strain evidence="2 3">FJAT-49732</strain>
    </source>
</reference>
<dbReference type="Gene3D" id="3.40.630.30">
    <property type="match status" value="1"/>
</dbReference>
<dbReference type="AlphaFoldDB" id="A0A942YIK8"/>
<dbReference type="SUPFAM" id="SSF55729">
    <property type="entry name" value="Acyl-CoA N-acyltransferases (Nat)"/>
    <property type="match status" value="1"/>
</dbReference>
<evidence type="ECO:0000313" key="3">
    <source>
        <dbReference type="Proteomes" id="UP000682713"/>
    </source>
</evidence>
<comment type="caution">
    <text evidence="2">The sequence shown here is derived from an EMBL/GenBank/DDBJ whole genome shotgun (WGS) entry which is preliminary data.</text>
</comment>
<evidence type="ECO:0000259" key="1">
    <source>
        <dbReference type="Pfam" id="PF13480"/>
    </source>
</evidence>
<keyword evidence="2" id="KW-0012">Acyltransferase</keyword>
<organism evidence="2 3">
    <name type="scientific">Lederbergia citrisecunda</name>
    <dbReference type="NCBI Taxonomy" id="2833583"/>
    <lineage>
        <taxon>Bacteria</taxon>
        <taxon>Bacillati</taxon>
        <taxon>Bacillota</taxon>
        <taxon>Bacilli</taxon>
        <taxon>Bacillales</taxon>
        <taxon>Bacillaceae</taxon>
        <taxon>Lederbergia</taxon>
    </lineage>
</organism>
<name>A0A942YIK8_9BACI</name>
<dbReference type="InterPro" id="IPR038740">
    <property type="entry name" value="BioF2-like_GNAT_dom"/>
</dbReference>
<dbReference type="EC" id="2.3.1.-" evidence="2"/>
<accession>A0A942YIK8</accession>
<dbReference type="InterPro" id="IPR016181">
    <property type="entry name" value="Acyl_CoA_acyltransferase"/>
</dbReference>
<feature type="domain" description="BioF2-like acetyltransferase" evidence="1">
    <location>
        <begin position="179"/>
        <end position="326"/>
    </location>
</feature>